<proteinExistence type="predicted"/>
<organism evidence="2">
    <name type="scientific">marine metagenome</name>
    <dbReference type="NCBI Taxonomy" id="408172"/>
    <lineage>
        <taxon>unclassified sequences</taxon>
        <taxon>metagenomes</taxon>
        <taxon>ecological metagenomes</taxon>
    </lineage>
</organism>
<feature type="region of interest" description="Disordered" evidence="1">
    <location>
        <begin position="144"/>
        <end position="185"/>
    </location>
</feature>
<gene>
    <name evidence="2" type="ORF">METZ01_LOCUS108120</name>
</gene>
<accession>A0A381WRX7</accession>
<dbReference type="PROSITE" id="PS51257">
    <property type="entry name" value="PROKAR_LIPOPROTEIN"/>
    <property type="match status" value="1"/>
</dbReference>
<reference evidence="2" key="1">
    <citation type="submission" date="2018-05" db="EMBL/GenBank/DDBJ databases">
        <authorList>
            <person name="Lanie J.A."/>
            <person name="Ng W.-L."/>
            <person name="Kazmierczak K.M."/>
            <person name="Andrzejewski T.M."/>
            <person name="Davidsen T.M."/>
            <person name="Wayne K.J."/>
            <person name="Tettelin H."/>
            <person name="Glass J.I."/>
            <person name="Rusch D."/>
            <person name="Podicherti R."/>
            <person name="Tsui H.-C.T."/>
            <person name="Winkler M.E."/>
        </authorList>
    </citation>
    <scope>NUCLEOTIDE SEQUENCE</scope>
</reference>
<evidence type="ECO:0000256" key="1">
    <source>
        <dbReference type="SAM" id="MobiDB-lite"/>
    </source>
</evidence>
<evidence type="ECO:0000313" key="2">
    <source>
        <dbReference type="EMBL" id="SVA55266.1"/>
    </source>
</evidence>
<sequence length="185" mass="19761">MKRLNLIFAVALVSIGLTTIGCGGSNGDDAGATPAEEAAVAALPTTPVAGAGVEGEAEERPRFIAPIRGPADIAYLAPDTTVESGEVVTRIVLQNRATGAIAGLKVDEFWWDSDRNPLPGDSQRLREPLMPGEVAEIELRVPRDNRMNQNQYSFSHANGQINAQLVEELPDPEPEEESENGETES</sequence>
<feature type="compositionally biased region" description="Acidic residues" evidence="1">
    <location>
        <begin position="168"/>
        <end position="185"/>
    </location>
</feature>
<protein>
    <submittedName>
        <fullName evidence="2">Uncharacterized protein</fullName>
    </submittedName>
</protein>
<feature type="compositionally biased region" description="Polar residues" evidence="1">
    <location>
        <begin position="147"/>
        <end position="163"/>
    </location>
</feature>
<dbReference type="EMBL" id="UINC01012687">
    <property type="protein sequence ID" value="SVA55266.1"/>
    <property type="molecule type" value="Genomic_DNA"/>
</dbReference>
<dbReference type="AlphaFoldDB" id="A0A381WRX7"/>
<name>A0A381WRX7_9ZZZZ</name>